<dbReference type="FunFam" id="2.60.120.1440:FF:000001">
    <property type="entry name" value="Putative anti-sigma factor"/>
    <property type="match status" value="1"/>
</dbReference>
<feature type="domain" description="Protein FecR C-terminal" evidence="3">
    <location>
        <begin position="322"/>
        <end position="390"/>
    </location>
</feature>
<accession>A0A413ISF8</accession>
<keyword evidence="1" id="KW-0812">Transmembrane</keyword>
<dbReference type="RefSeq" id="WP_117721198.1">
    <property type="nucleotide sequence ID" value="NZ_CAJKXH010000005.1"/>
</dbReference>
<proteinExistence type="predicted"/>
<dbReference type="PANTHER" id="PTHR30273:SF2">
    <property type="entry name" value="PROTEIN FECR"/>
    <property type="match status" value="1"/>
</dbReference>
<evidence type="ECO:0000259" key="3">
    <source>
        <dbReference type="Pfam" id="PF16344"/>
    </source>
</evidence>
<dbReference type="Proteomes" id="UP000286063">
    <property type="component" value="Unassembled WGS sequence"/>
</dbReference>
<dbReference type="Gene3D" id="3.55.50.30">
    <property type="match status" value="1"/>
</dbReference>
<dbReference type="GO" id="GO:0016989">
    <property type="term" value="F:sigma factor antagonist activity"/>
    <property type="evidence" value="ECO:0007669"/>
    <property type="project" value="TreeGrafter"/>
</dbReference>
<sequence length="392" mass="45334">MMMCGSEKWFRIAGLLARQRVGQLSEKELRELEEWREASSENKLLYDRWQDGEFLEASFKSYQRIGRRKALLDMEKRVQFQRKKKLRLRVLRWGSVAAVFVMVVLSSLYLFDRETEKTVKEQVAIALMKPQRPVLRLDNGTTMLLDSLKGNFEEAGVLVKKAGESTLSYSAEDLGFPQHMQLAYNTIEVPKGSEFDLILSDGTRVWLNADSKLKYPVTFGSDKREVELEGEGYFEVTRDETRPFRVVVEKQTVEVLGTEFNVDAYPEEKNTYTTLVSGKVKVDTDGQTVILDPGMQSVVNDEKMYTRKVNVAEVISWRNGMFVLENHTLEEIMSKLARWYDFTVFYQNMSLKEATFKGKIPRYASFESVLNILEKTGEVKFNVKNQIVTVYQ</sequence>
<name>A0A413ISF8_9BACT</name>
<dbReference type="PANTHER" id="PTHR30273">
    <property type="entry name" value="PERIPLASMIC SIGNAL SENSOR AND SIGMA FACTOR ACTIVATOR FECR-RELATED"/>
    <property type="match status" value="1"/>
</dbReference>
<evidence type="ECO:0000313" key="4">
    <source>
        <dbReference type="EMBL" id="RGY20447.1"/>
    </source>
</evidence>
<dbReference type="EMBL" id="QSCR01000003">
    <property type="protein sequence ID" value="RGY20447.1"/>
    <property type="molecule type" value="Genomic_DNA"/>
</dbReference>
<dbReference type="Pfam" id="PF16344">
    <property type="entry name" value="FecR_C"/>
    <property type="match status" value="1"/>
</dbReference>
<reference evidence="4 5" key="1">
    <citation type="submission" date="2018-08" db="EMBL/GenBank/DDBJ databases">
        <title>A genome reference for cultivated species of the human gut microbiota.</title>
        <authorList>
            <person name="Zou Y."/>
            <person name="Xue W."/>
            <person name="Luo G."/>
        </authorList>
    </citation>
    <scope>NUCLEOTIDE SEQUENCE [LARGE SCALE GENOMIC DNA]</scope>
    <source>
        <strain evidence="4 5">OF02-7</strain>
    </source>
</reference>
<dbReference type="AlphaFoldDB" id="A0A413ISF8"/>
<dbReference type="InterPro" id="IPR032508">
    <property type="entry name" value="FecR_C"/>
</dbReference>
<feature type="domain" description="FecR protein" evidence="2">
    <location>
        <begin position="186"/>
        <end position="281"/>
    </location>
</feature>
<dbReference type="Pfam" id="PF04773">
    <property type="entry name" value="FecR"/>
    <property type="match status" value="1"/>
</dbReference>
<evidence type="ECO:0000313" key="5">
    <source>
        <dbReference type="Proteomes" id="UP000286063"/>
    </source>
</evidence>
<comment type="caution">
    <text evidence="4">The sequence shown here is derived from an EMBL/GenBank/DDBJ whole genome shotgun (WGS) entry which is preliminary data.</text>
</comment>
<evidence type="ECO:0000259" key="2">
    <source>
        <dbReference type="Pfam" id="PF04773"/>
    </source>
</evidence>
<organism evidence="4 5">
    <name type="scientific">Butyricimonas virosa</name>
    <dbReference type="NCBI Taxonomy" id="544645"/>
    <lineage>
        <taxon>Bacteria</taxon>
        <taxon>Pseudomonadati</taxon>
        <taxon>Bacteroidota</taxon>
        <taxon>Bacteroidia</taxon>
        <taxon>Bacteroidales</taxon>
        <taxon>Odoribacteraceae</taxon>
        <taxon>Butyricimonas</taxon>
    </lineage>
</organism>
<protein>
    <submittedName>
        <fullName evidence="4">FecR family protein</fullName>
    </submittedName>
</protein>
<dbReference type="InterPro" id="IPR012373">
    <property type="entry name" value="Ferrdict_sens_TM"/>
</dbReference>
<keyword evidence="1" id="KW-0472">Membrane</keyword>
<dbReference type="Gene3D" id="2.60.120.1440">
    <property type="match status" value="1"/>
</dbReference>
<evidence type="ECO:0000256" key="1">
    <source>
        <dbReference type="SAM" id="Phobius"/>
    </source>
</evidence>
<feature type="transmembrane region" description="Helical" evidence="1">
    <location>
        <begin position="90"/>
        <end position="111"/>
    </location>
</feature>
<keyword evidence="1" id="KW-1133">Transmembrane helix</keyword>
<dbReference type="OrthoDB" id="643766at2"/>
<dbReference type="InterPro" id="IPR006860">
    <property type="entry name" value="FecR"/>
</dbReference>
<gene>
    <name evidence="4" type="ORF">DXA50_03335</name>
</gene>